<sequence length="145" mass="16559">MLCLFRNTKLHPQLNRLVVLISLFAVVAWLYFTFIEKSLMQKLFEGQALIVDLVFGLPLVLALAVVVYATVFWTLKLIIIITMPSAIIHIDPEDTKTALMEDDLAELENQHGKAYWQQSDAEYQQTGHAENNENQIAAKRNQDTK</sequence>
<keyword evidence="2" id="KW-0812">Transmembrane</keyword>
<dbReference type="RefSeq" id="WP_237260431.1">
    <property type="nucleotide sequence ID" value="NZ_AP024202.1"/>
</dbReference>
<gene>
    <name evidence="3" type="ORF">THMIRHAM_11480</name>
</gene>
<keyword evidence="4" id="KW-1185">Reference proteome</keyword>
<protein>
    <submittedName>
        <fullName evidence="3">Uncharacterized protein</fullName>
    </submittedName>
</protein>
<feature type="region of interest" description="Disordered" evidence="1">
    <location>
        <begin position="126"/>
        <end position="145"/>
    </location>
</feature>
<evidence type="ECO:0000313" key="3">
    <source>
        <dbReference type="EMBL" id="BCN93363.1"/>
    </source>
</evidence>
<keyword evidence="2" id="KW-1133">Transmembrane helix</keyword>
<evidence type="ECO:0000256" key="1">
    <source>
        <dbReference type="SAM" id="MobiDB-lite"/>
    </source>
</evidence>
<feature type="transmembrane region" description="Helical" evidence="2">
    <location>
        <begin position="54"/>
        <end position="75"/>
    </location>
</feature>
<dbReference type="Proteomes" id="UP001054820">
    <property type="component" value="Chromosome"/>
</dbReference>
<feature type="transmembrane region" description="Helical" evidence="2">
    <location>
        <begin position="14"/>
        <end position="34"/>
    </location>
</feature>
<keyword evidence="2" id="KW-0472">Membrane</keyword>
<evidence type="ECO:0000256" key="2">
    <source>
        <dbReference type="SAM" id="Phobius"/>
    </source>
</evidence>
<organism evidence="3 4">
    <name type="scientific">Thiomicrorhabdus immobilis</name>
    <dbReference type="NCBI Taxonomy" id="2791037"/>
    <lineage>
        <taxon>Bacteria</taxon>
        <taxon>Pseudomonadati</taxon>
        <taxon>Pseudomonadota</taxon>
        <taxon>Gammaproteobacteria</taxon>
        <taxon>Thiotrichales</taxon>
        <taxon>Piscirickettsiaceae</taxon>
        <taxon>Thiomicrorhabdus</taxon>
    </lineage>
</organism>
<reference evidence="3" key="1">
    <citation type="journal article" date="2022" name="Arch. Microbiol.">
        <title>Thiomicrorhabdus immobilis sp. nov., a mesophilic sulfur-oxidizing bacterium isolated from sediment of a brackish lake in northern Japan.</title>
        <authorList>
            <person name="Kojima H."/>
            <person name="Mochizuki J."/>
            <person name="Kanda M."/>
            <person name="Watanabe T."/>
            <person name="Fukui M."/>
        </authorList>
    </citation>
    <scope>NUCLEOTIDE SEQUENCE</scope>
    <source>
        <strain evidence="3">Am19</strain>
    </source>
</reference>
<accession>A0ABM7MDB4</accession>
<feature type="compositionally biased region" description="Polar residues" evidence="1">
    <location>
        <begin position="126"/>
        <end position="135"/>
    </location>
</feature>
<proteinExistence type="predicted"/>
<name>A0ABM7MDB4_9GAMM</name>
<evidence type="ECO:0000313" key="4">
    <source>
        <dbReference type="Proteomes" id="UP001054820"/>
    </source>
</evidence>
<dbReference type="EMBL" id="AP024202">
    <property type="protein sequence ID" value="BCN93363.1"/>
    <property type="molecule type" value="Genomic_DNA"/>
</dbReference>